<feature type="region of interest" description="Disordered" evidence="1">
    <location>
        <begin position="223"/>
        <end position="271"/>
    </location>
</feature>
<keyword evidence="3" id="KW-1185">Reference proteome</keyword>
<accession>A0AAD6ZMK2</accession>
<name>A0AAD6ZMK2_9AGAR</name>
<dbReference type="EMBL" id="JARIHO010000038">
    <property type="protein sequence ID" value="KAJ7328904.1"/>
    <property type="molecule type" value="Genomic_DNA"/>
</dbReference>
<reference evidence="2" key="1">
    <citation type="submission" date="2023-03" db="EMBL/GenBank/DDBJ databases">
        <title>Massive genome expansion in bonnet fungi (Mycena s.s.) driven by repeated elements and novel gene families across ecological guilds.</title>
        <authorList>
            <consortium name="Lawrence Berkeley National Laboratory"/>
            <person name="Harder C.B."/>
            <person name="Miyauchi S."/>
            <person name="Viragh M."/>
            <person name="Kuo A."/>
            <person name="Thoen E."/>
            <person name="Andreopoulos B."/>
            <person name="Lu D."/>
            <person name="Skrede I."/>
            <person name="Drula E."/>
            <person name="Henrissat B."/>
            <person name="Morin E."/>
            <person name="Kohler A."/>
            <person name="Barry K."/>
            <person name="LaButti K."/>
            <person name="Morin E."/>
            <person name="Salamov A."/>
            <person name="Lipzen A."/>
            <person name="Mereny Z."/>
            <person name="Hegedus B."/>
            <person name="Baldrian P."/>
            <person name="Stursova M."/>
            <person name="Weitz H."/>
            <person name="Taylor A."/>
            <person name="Grigoriev I.V."/>
            <person name="Nagy L.G."/>
            <person name="Martin F."/>
            <person name="Kauserud H."/>
        </authorList>
    </citation>
    <scope>NUCLEOTIDE SEQUENCE</scope>
    <source>
        <strain evidence="2">CBHHK002</strain>
    </source>
</reference>
<dbReference type="Proteomes" id="UP001218218">
    <property type="component" value="Unassembled WGS sequence"/>
</dbReference>
<feature type="region of interest" description="Disordered" evidence="1">
    <location>
        <begin position="126"/>
        <end position="209"/>
    </location>
</feature>
<organism evidence="2 3">
    <name type="scientific">Mycena albidolilacea</name>
    <dbReference type="NCBI Taxonomy" id="1033008"/>
    <lineage>
        <taxon>Eukaryota</taxon>
        <taxon>Fungi</taxon>
        <taxon>Dikarya</taxon>
        <taxon>Basidiomycota</taxon>
        <taxon>Agaricomycotina</taxon>
        <taxon>Agaricomycetes</taxon>
        <taxon>Agaricomycetidae</taxon>
        <taxon>Agaricales</taxon>
        <taxon>Marasmiineae</taxon>
        <taxon>Mycenaceae</taxon>
        <taxon>Mycena</taxon>
    </lineage>
</organism>
<sequence length="271" mass="28698">MAFSVAGKGPPRVDLGARCSAHAAFTAFSSFVAETAGAEYLVYFNTSRRLPRNAALTLFSAGAHGARPMFRGDVVVVRAETAHMLTELAATYPLRTYIDFPAAKREFADECLLWWYRSTGWADMDGEPQRSESLHPHRAPPAGETPSRKNTPTQRGASPRPLYPGPCGQRLVALLPPSPSSRSSSPCASTTPRAASPTSPRTRALGPAQAAVSPCAAAVLLTQAERGASPERGRPARDERGVASADGGTGDAPRSAAQEYAHQTQHPPPAQ</sequence>
<evidence type="ECO:0000313" key="2">
    <source>
        <dbReference type="EMBL" id="KAJ7328904.1"/>
    </source>
</evidence>
<feature type="compositionally biased region" description="Basic and acidic residues" evidence="1">
    <location>
        <begin position="228"/>
        <end position="241"/>
    </location>
</feature>
<evidence type="ECO:0000313" key="3">
    <source>
        <dbReference type="Proteomes" id="UP001218218"/>
    </source>
</evidence>
<evidence type="ECO:0000256" key="1">
    <source>
        <dbReference type="SAM" id="MobiDB-lite"/>
    </source>
</evidence>
<gene>
    <name evidence="2" type="ORF">DFH08DRAFT_1084389</name>
</gene>
<protein>
    <submittedName>
        <fullName evidence="2">Uncharacterized protein</fullName>
    </submittedName>
</protein>
<feature type="compositionally biased region" description="Low complexity" evidence="1">
    <location>
        <begin position="180"/>
        <end position="209"/>
    </location>
</feature>
<proteinExistence type="predicted"/>
<dbReference type="AlphaFoldDB" id="A0AAD6ZMK2"/>
<comment type="caution">
    <text evidence="2">The sequence shown here is derived from an EMBL/GenBank/DDBJ whole genome shotgun (WGS) entry which is preliminary data.</text>
</comment>